<dbReference type="Proteomes" id="UP000184192">
    <property type="component" value="Unassembled WGS sequence"/>
</dbReference>
<accession>A0A1M6HER9</accession>
<keyword evidence="1" id="KW-1133">Transmembrane helix</keyword>
<proteinExistence type="predicted"/>
<dbReference type="EMBL" id="FQZN01000018">
    <property type="protein sequence ID" value="SHJ20646.1"/>
    <property type="molecule type" value="Genomic_DNA"/>
</dbReference>
<reference evidence="3" key="1">
    <citation type="submission" date="2016-11" db="EMBL/GenBank/DDBJ databases">
        <authorList>
            <person name="Varghese N."/>
            <person name="Submissions S."/>
        </authorList>
    </citation>
    <scope>NUCLEOTIDE SEQUENCE [LARGE SCALE GENOMIC DNA]</scope>
    <source>
        <strain evidence="3">DSM 26884</strain>
    </source>
</reference>
<feature type="transmembrane region" description="Helical" evidence="1">
    <location>
        <begin position="49"/>
        <end position="71"/>
    </location>
</feature>
<dbReference type="AlphaFoldDB" id="A0A1M6HER9"/>
<gene>
    <name evidence="2" type="ORF">SAMN05444350_11833</name>
</gene>
<feature type="transmembrane region" description="Helical" evidence="1">
    <location>
        <begin position="91"/>
        <end position="110"/>
    </location>
</feature>
<protein>
    <submittedName>
        <fullName evidence="2">Uncharacterized protein</fullName>
    </submittedName>
</protein>
<evidence type="ECO:0000313" key="2">
    <source>
        <dbReference type="EMBL" id="SHJ20646.1"/>
    </source>
</evidence>
<dbReference type="GeneID" id="92713024"/>
<name>A0A1M6HER9_9BACE</name>
<keyword evidence="1" id="KW-0472">Membrane</keyword>
<organism evidence="2 3">
    <name type="scientific">Bacteroides stercorirosoris</name>
    <dbReference type="NCBI Taxonomy" id="871324"/>
    <lineage>
        <taxon>Bacteria</taxon>
        <taxon>Pseudomonadati</taxon>
        <taxon>Bacteroidota</taxon>
        <taxon>Bacteroidia</taxon>
        <taxon>Bacteroidales</taxon>
        <taxon>Bacteroidaceae</taxon>
        <taxon>Bacteroides</taxon>
    </lineage>
</organism>
<evidence type="ECO:0000256" key="1">
    <source>
        <dbReference type="SAM" id="Phobius"/>
    </source>
</evidence>
<evidence type="ECO:0000313" key="3">
    <source>
        <dbReference type="Proteomes" id="UP000184192"/>
    </source>
</evidence>
<keyword evidence="1" id="KW-0812">Transmembrane</keyword>
<dbReference type="eggNOG" id="ENOG5033UMI">
    <property type="taxonomic scope" value="Bacteria"/>
</dbReference>
<sequence length="123" mass="14502">MNEEQKDKGLKRAVKAKNEFRLPSNFAYRTMRKVEEAMRLREKKSERRTLFATIAASVFLVGCCIAGLATYFGDVIREAFTPTENLKPDNIQIPAFWVLILITIPLFVLFDRWMRKRYYKHHS</sequence>
<keyword evidence="3" id="KW-1185">Reference proteome</keyword>
<dbReference type="RefSeq" id="WP_025832046.1">
    <property type="nucleotide sequence ID" value="NZ_FQZN01000018.1"/>
</dbReference>